<evidence type="ECO:0000313" key="3">
    <source>
        <dbReference type="Proteomes" id="UP000663175"/>
    </source>
</evidence>
<feature type="region of interest" description="Disordered" evidence="1">
    <location>
        <begin position="20"/>
        <end position="44"/>
    </location>
</feature>
<accession>A0A873WDP7</accession>
<reference evidence="2" key="1">
    <citation type="submission" date="2020-07" db="EMBL/GenBank/DDBJ databases">
        <title>Complete genome sequence of Streptomyces phage Sycamore.</title>
        <authorList>
            <person name="Zhang X.-H."/>
            <person name="Rivera M."/>
            <person name="Marquez A."/>
            <person name="Clark J.D."/>
            <person name="Hernandez I."/>
            <person name="Liu M."/>
            <person name="Burrowes B.H."/>
        </authorList>
    </citation>
    <scope>NUCLEOTIDE SEQUENCE</scope>
</reference>
<name>A0A873WDP7_9CAUD</name>
<organism evidence="2 3">
    <name type="scientific">Streptomyces phage Sycamore</name>
    <dbReference type="NCBI Taxonomy" id="2767589"/>
    <lineage>
        <taxon>Viruses</taxon>
        <taxon>Duplodnaviria</taxon>
        <taxon>Heunggongvirae</taxon>
        <taxon>Uroviricota</taxon>
        <taxon>Caudoviricetes</taxon>
        <taxon>Colingsworthviridae</taxon>
        <taxon>Sycamorevirus</taxon>
        <taxon>Sycamorevirus sycamore</taxon>
    </lineage>
</organism>
<dbReference type="EMBL" id="MT701593">
    <property type="protein sequence ID" value="QPB09587.1"/>
    <property type="molecule type" value="Genomic_DNA"/>
</dbReference>
<proteinExistence type="predicted"/>
<sequence length="91" mass="10314">MDWEWERGEDVFIVQIRRSDKPGDDRKSLTMIDRPHGGAESSDRSVFPNLEAVFAITGPLTKDLRAEGWTLMRTRHGDGTVTHHAPERATV</sequence>
<protein>
    <submittedName>
        <fullName evidence="2">Uncharacterized protein</fullName>
    </submittedName>
</protein>
<gene>
    <name evidence="2" type="ORF">CPT_Sycamore_047</name>
</gene>
<evidence type="ECO:0000313" key="2">
    <source>
        <dbReference type="EMBL" id="QPB09587.1"/>
    </source>
</evidence>
<feature type="compositionally biased region" description="Basic and acidic residues" evidence="1">
    <location>
        <begin position="20"/>
        <end position="43"/>
    </location>
</feature>
<evidence type="ECO:0000256" key="1">
    <source>
        <dbReference type="SAM" id="MobiDB-lite"/>
    </source>
</evidence>
<dbReference type="Proteomes" id="UP000663175">
    <property type="component" value="Segment"/>
</dbReference>
<keyword evidence="3" id="KW-1185">Reference proteome</keyword>